<dbReference type="EMBL" id="CAFBNF010000049">
    <property type="protein sequence ID" value="CAB4937594.1"/>
    <property type="molecule type" value="Genomic_DNA"/>
</dbReference>
<dbReference type="AlphaFoldDB" id="A0A6J7J4U4"/>
<evidence type="ECO:0000256" key="2">
    <source>
        <dbReference type="ARBA" id="ARBA00005712"/>
    </source>
</evidence>
<evidence type="ECO:0000256" key="5">
    <source>
        <dbReference type="ARBA" id="ARBA00023136"/>
    </source>
</evidence>
<evidence type="ECO:0000259" key="8">
    <source>
        <dbReference type="Pfam" id="PF02823"/>
    </source>
</evidence>
<dbReference type="InterPro" id="IPR001469">
    <property type="entry name" value="ATP_synth_F1_dsu/esu"/>
</dbReference>
<reference evidence="9" key="1">
    <citation type="submission" date="2020-05" db="EMBL/GenBank/DDBJ databases">
        <authorList>
            <person name="Chiriac C."/>
            <person name="Salcher M."/>
            <person name="Ghai R."/>
            <person name="Kavagutti S V."/>
        </authorList>
    </citation>
    <scope>NUCLEOTIDE SEQUENCE</scope>
</reference>
<evidence type="ECO:0000256" key="7">
    <source>
        <dbReference type="ARBA" id="ARBA00023310"/>
    </source>
</evidence>
<keyword evidence="7" id="KW-0066">ATP synthesis</keyword>
<keyword evidence="3" id="KW-0813">Transport</keyword>
<dbReference type="Pfam" id="PF02823">
    <property type="entry name" value="ATP-synt_DE_N"/>
    <property type="match status" value="1"/>
</dbReference>
<feature type="domain" description="ATP synthase F1 complex delta/epsilon subunit N-terminal" evidence="8">
    <location>
        <begin position="2"/>
        <end position="60"/>
    </location>
</feature>
<keyword evidence="4" id="KW-0406">Ion transport</keyword>
<dbReference type="InterPro" id="IPR036771">
    <property type="entry name" value="ATPsynth_dsu/esu_N"/>
</dbReference>
<comment type="subcellular location">
    <subcellularLocation>
        <location evidence="1">Membrane</location>
        <topology evidence="1">Peripheral membrane protein</topology>
    </subcellularLocation>
</comment>
<dbReference type="PANTHER" id="PTHR13822:SF10">
    <property type="entry name" value="ATP SYNTHASE EPSILON CHAIN, CHLOROPLASTIC"/>
    <property type="match status" value="1"/>
</dbReference>
<comment type="similarity">
    <text evidence="2">Belongs to the ATPase epsilon chain family.</text>
</comment>
<dbReference type="PANTHER" id="PTHR13822">
    <property type="entry name" value="ATP SYNTHASE DELTA/EPSILON CHAIN"/>
    <property type="match status" value="1"/>
</dbReference>
<keyword evidence="6" id="KW-0139">CF(1)</keyword>
<evidence type="ECO:0000313" key="9">
    <source>
        <dbReference type="EMBL" id="CAB4937594.1"/>
    </source>
</evidence>
<dbReference type="SUPFAM" id="SSF51344">
    <property type="entry name" value="Epsilon subunit of F1F0-ATP synthase N-terminal domain"/>
    <property type="match status" value="1"/>
</dbReference>
<dbReference type="GO" id="GO:0046933">
    <property type="term" value="F:proton-transporting ATP synthase activity, rotational mechanism"/>
    <property type="evidence" value="ECO:0007669"/>
    <property type="project" value="InterPro"/>
</dbReference>
<evidence type="ECO:0000256" key="4">
    <source>
        <dbReference type="ARBA" id="ARBA00023065"/>
    </source>
</evidence>
<name>A0A6J7J4U4_9ZZZZ</name>
<evidence type="ECO:0000256" key="3">
    <source>
        <dbReference type="ARBA" id="ARBA00022448"/>
    </source>
</evidence>
<protein>
    <submittedName>
        <fullName evidence="9">Unannotated protein</fullName>
    </submittedName>
</protein>
<keyword evidence="5" id="KW-0472">Membrane</keyword>
<sequence length="108" mass="11248">MVAKTVEGEIGILAAREPVLAVLSDGTVRVETIDGTTMVVAFHGGFFSVDSDRVAIVVVAAEAAADIDVVRAEAALERVKAVCLDSPEEVAAVCLAETCLRVAVTHIR</sequence>
<accession>A0A6J7J4U4</accession>
<gene>
    <name evidence="9" type="ORF">UFOPK3773_00640</name>
</gene>
<proteinExistence type="inferred from homology"/>
<evidence type="ECO:0000256" key="6">
    <source>
        <dbReference type="ARBA" id="ARBA00023196"/>
    </source>
</evidence>
<dbReference type="GO" id="GO:0045259">
    <property type="term" value="C:proton-transporting ATP synthase complex"/>
    <property type="evidence" value="ECO:0007669"/>
    <property type="project" value="UniProtKB-KW"/>
</dbReference>
<dbReference type="InterPro" id="IPR020546">
    <property type="entry name" value="ATP_synth_F1_dsu/esu_N"/>
</dbReference>
<organism evidence="9">
    <name type="scientific">freshwater metagenome</name>
    <dbReference type="NCBI Taxonomy" id="449393"/>
    <lineage>
        <taxon>unclassified sequences</taxon>
        <taxon>metagenomes</taxon>
        <taxon>ecological metagenomes</taxon>
    </lineage>
</organism>
<evidence type="ECO:0000256" key="1">
    <source>
        <dbReference type="ARBA" id="ARBA00004170"/>
    </source>
</evidence>
<dbReference type="Gene3D" id="2.60.15.10">
    <property type="entry name" value="F0F1 ATP synthase delta/epsilon subunit, N-terminal"/>
    <property type="match status" value="1"/>
</dbReference>